<dbReference type="InterPro" id="IPR008792">
    <property type="entry name" value="PQQD"/>
</dbReference>
<dbReference type="AlphaFoldDB" id="A0A1G6AJ29"/>
<evidence type="ECO:0000313" key="2">
    <source>
        <dbReference type="EMBL" id="SDB08340.1"/>
    </source>
</evidence>
<proteinExistence type="predicted"/>
<protein>
    <submittedName>
        <fullName evidence="2">Coenzyme PQQ synthesis protein D (PqqD)</fullName>
    </submittedName>
</protein>
<name>A0A1G6AJ29_9BACT</name>
<sequence length="131" mass="14909">MGSFDAKEGTQRRSEPRTRQEALSLRPVRNKDVLEEKQPNGLIRLSYPLTLKPWFGKWAQKLGKWDGRPMTKKLELDEMGGLAWSMVNGSHTVRDIIDAFIAEYGLQPKEAELSVTAFIKELGRRGIIGLR</sequence>
<dbReference type="STRING" id="617002.SAMN05660653_00391"/>
<feature type="compositionally biased region" description="Basic and acidic residues" evidence="1">
    <location>
        <begin position="1"/>
        <end position="20"/>
    </location>
</feature>
<gene>
    <name evidence="2" type="ORF">SAMN05660653_00391</name>
</gene>
<reference evidence="2 3" key="1">
    <citation type="submission" date="2016-10" db="EMBL/GenBank/DDBJ databases">
        <authorList>
            <person name="de Groot N.N."/>
        </authorList>
    </citation>
    <scope>NUCLEOTIDE SEQUENCE [LARGE SCALE GENOMIC DNA]</scope>
    <source>
        <strain evidence="2 3">ASO4-2</strain>
    </source>
</reference>
<dbReference type="OrthoDB" id="5421816at2"/>
<evidence type="ECO:0000256" key="1">
    <source>
        <dbReference type="SAM" id="MobiDB-lite"/>
    </source>
</evidence>
<dbReference type="EMBL" id="FMXO01000002">
    <property type="protein sequence ID" value="SDB08340.1"/>
    <property type="molecule type" value="Genomic_DNA"/>
</dbReference>
<dbReference type="InterPro" id="IPR041881">
    <property type="entry name" value="PqqD_sf"/>
</dbReference>
<accession>A0A1G6AJ29</accession>
<dbReference type="RefSeq" id="WP_092116689.1">
    <property type="nucleotide sequence ID" value="NZ_FMXO01000002.1"/>
</dbReference>
<keyword evidence="3" id="KW-1185">Reference proteome</keyword>
<evidence type="ECO:0000313" key="3">
    <source>
        <dbReference type="Proteomes" id="UP000198771"/>
    </source>
</evidence>
<organism evidence="2 3">
    <name type="scientific">Desulfonatronum thiosulfatophilum</name>
    <dbReference type="NCBI Taxonomy" id="617002"/>
    <lineage>
        <taxon>Bacteria</taxon>
        <taxon>Pseudomonadati</taxon>
        <taxon>Thermodesulfobacteriota</taxon>
        <taxon>Desulfovibrionia</taxon>
        <taxon>Desulfovibrionales</taxon>
        <taxon>Desulfonatronaceae</taxon>
        <taxon>Desulfonatronum</taxon>
    </lineage>
</organism>
<feature type="region of interest" description="Disordered" evidence="1">
    <location>
        <begin position="1"/>
        <end position="26"/>
    </location>
</feature>
<dbReference type="Gene3D" id="1.10.10.1150">
    <property type="entry name" value="Coenzyme PQQ synthesis protein D (PqqD)"/>
    <property type="match status" value="1"/>
</dbReference>
<dbReference type="Proteomes" id="UP000198771">
    <property type="component" value="Unassembled WGS sequence"/>
</dbReference>
<dbReference type="Pfam" id="PF05402">
    <property type="entry name" value="PqqD"/>
    <property type="match status" value="1"/>
</dbReference>